<dbReference type="GO" id="GO:0015031">
    <property type="term" value="P:protein transport"/>
    <property type="evidence" value="ECO:0007669"/>
    <property type="project" value="UniProtKB-KW"/>
</dbReference>
<dbReference type="GO" id="GO:0016192">
    <property type="term" value="P:vesicle-mediated transport"/>
    <property type="evidence" value="ECO:0007669"/>
    <property type="project" value="UniProtKB-KW"/>
</dbReference>
<protein>
    <recommendedName>
        <fullName evidence="11">ER lumen protein-retaining receptor</fullName>
    </recommendedName>
</protein>
<keyword evidence="5 11" id="KW-0256">Endoplasmic reticulum</keyword>
<dbReference type="Pfam" id="PF00810">
    <property type="entry name" value="ER_lumen_recept"/>
    <property type="match status" value="1"/>
</dbReference>
<keyword evidence="9 11" id="KW-0472">Membrane</keyword>
<feature type="transmembrane region" description="Helical" evidence="11">
    <location>
        <begin position="103"/>
        <end position="119"/>
    </location>
</feature>
<dbReference type="EMBL" id="BTGD01000025">
    <property type="protein sequence ID" value="GMM58965.1"/>
    <property type="molecule type" value="Genomic_DNA"/>
</dbReference>
<dbReference type="GO" id="GO:0006621">
    <property type="term" value="P:protein retention in ER lumen"/>
    <property type="evidence" value="ECO:0007669"/>
    <property type="project" value="InterPro"/>
</dbReference>
<gene>
    <name evidence="12" type="ORF">DAKH74_055820</name>
</gene>
<proteinExistence type="inferred from homology"/>
<keyword evidence="6" id="KW-0931">ER-Golgi transport</keyword>
<dbReference type="GO" id="GO:0046923">
    <property type="term" value="F:ER retention sequence binding"/>
    <property type="evidence" value="ECO:0007669"/>
    <property type="project" value="InterPro"/>
</dbReference>
<name>A0AAV5S5Y2_MAUHU</name>
<dbReference type="PROSITE" id="PS00952">
    <property type="entry name" value="ER_LUMEN_RECEPTOR_2"/>
    <property type="match status" value="1"/>
</dbReference>
<reference evidence="12 13" key="1">
    <citation type="journal article" date="2023" name="Elife">
        <title>Identification of key yeast species and microbe-microbe interactions impacting larval growth of Drosophila in the wild.</title>
        <authorList>
            <person name="Mure A."/>
            <person name="Sugiura Y."/>
            <person name="Maeda R."/>
            <person name="Honda K."/>
            <person name="Sakurai N."/>
            <person name="Takahashi Y."/>
            <person name="Watada M."/>
            <person name="Katoh T."/>
            <person name="Gotoh A."/>
            <person name="Gotoh Y."/>
            <person name="Taniguchi I."/>
            <person name="Nakamura K."/>
            <person name="Hayashi T."/>
            <person name="Katayama T."/>
            <person name="Uemura T."/>
            <person name="Hattori Y."/>
        </authorList>
    </citation>
    <scope>NUCLEOTIDE SEQUENCE [LARGE SCALE GENOMIC DNA]</scope>
    <source>
        <strain evidence="12 13">KH-74</strain>
    </source>
</reference>
<keyword evidence="4 11" id="KW-0812">Transmembrane</keyword>
<feature type="transmembrane region" description="Helical" evidence="11">
    <location>
        <begin position="63"/>
        <end position="82"/>
    </location>
</feature>
<keyword evidence="8 11" id="KW-1133">Transmembrane helix</keyword>
<keyword evidence="10 11" id="KW-0675">Receptor</keyword>
<evidence type="ECO:0000256" key="10">
    <source>
        <dbReference type="ARBA" id="ARBA00023170"/>
    </source>
</evidence>
<accession>A0AAV5S5Y2</accession>
<keyword evidence="13" id="KW-1185">Reference proteome</keyword>
<evidence type="ECO:0000256" key="9">
    <source>
        <dbReference type="ARBA" id="ARBA00023136"/>
    </source>
</evidence>
<dbReference type="Proteomes" id="UP001377567">
    <property type="component" value="Unassembled WGS sequence"/>
</dbReference>
<organism evidence="12 13">
    <name type="scientific">Maudiozyma humilis</name>
    <name type="common">Sour dough yeast</name>
    <name type="synonym">Kazachstania humilis</name>
    <dbReference type="NCBI Taxonomy" id="51915"/>
    <lineage>
        <taxon>Eukaryota</taxon>
        <taxon>Fungi</taxon>
        <taxon>Dikarya</taxon>
        <taxon>Ascomycota</taxon>
        <taxon>Saccharomycotina</taxon>
        <taxon>Saccharomycetes</taxon>
        <taxon>Saccharomycetales</taxon>
        <taxon>Saccharomycetaceae</taxon>
        <taxon>Maudiozyma</taxon>
    </lineage>
</organism>
<evidence type="ECO:0000256" key="4">
    <source>
        <dbReference type="ARBA" id="ARBA00022692"/>
    </source>
</evidence>
<comment type="subcellular location">
    <subcellularLocation>
        <location evidence="1 11">Endoplasmic reticulum membrane</location>
        <topology evidence="1 11">Multi-pass membrane protein</topology>
    </subcellularLocation>
</comment>
<evidence type="ECO:0000256" key="3">
    <source>
        <dbReference type="ARBA" id="ARBA00022448"/>
    </source>
</evidence>
<comment type="caution">
    <text evidence="12">The sequence shown here is derived from an EMBL/GenBank/DDBJ whole genome shotgun (WGS) entry which is preliminary data.</text>
</comment>
<evidence type="ECO:0000256" key="1">
    <source>
        <dbReference type="ARBA" id="ARBA00004477"/>
    </source>
</evidence>
<dbReference type="GO" id="GO:0005789">
    <property type="term" value="C:endoplasmic reticulum membrane"/>
    <property type="evidence" value="ECO:0007669"/>
    <property type="project" value="UniProtKB-SubCell"/>
</dbReference>
<comment type="caution">
    <text evidence="11">Lacks conserved residue(s) required for the propagation of feature annotation.</text>
</comment>
<evidence type="ECO:0000256" key="7">
    <source>
        <dbReference type="ARBA" id="ARBA00022927"/>
    </source>
</evidence>
<sequence>MNIFRILGDFSHLASILILIYTIRTTQVIEGISFKTQALYALVFITRYLDLLTFNYVSLYNTIMKVFFIVSSAYIVVLLQSFSKTHQIAYKEMIIADTFKIQYLLAASFALGLVFNHKFSVVEVLWSFSLWLESVAILPQLFMLSKSGKAKSLTVHYIFALGLYRALYIPNWCWRYWVEGKVEKIALVAGLVQTLVYSDFFYIYYKKVFKGGKGDLPHYV</sequence>
<feature type="transmembrane region" description="Helical" evidence="11">
    <location>
        <begin position="184"/>
        <end position="205"/>
    </location>
</feature>
<evidence type="ECO:0000256" key="5">
    <source>
        <dbReference type="ARBA" id="ARBA00022824"/>
    </source>
</evidence>
<feature type="transmembrane region" description="Helical" evidence="11">
    <location>
        <begin position="157"/>
        <end position="178"/>
    </location>
</feature>
<dbReference type="AlphaFoldDB" id="A0AAV5S5Y2"/>
<keyword evidence="7 11" id="KW-0653">Protein transport</keyword>
<dbReference type="PANTHER" id="PTHR10585">
    <property type="entry name" value="ER LUMEN PROTEIN RETAINING RECEPTOR"/>
    <property type="match status" value="1"/>
</dbReference>
<dbReference type="InterPro" id="IPR000133">
    <property type="entry name" value="ER_ret_rcpt"/>
</dbReference>
<evidence type="ECO:0000313" key="12">
    <source>
        <dbReference type="EMBL" id="GMM58965.1"/>
    </source>
</evidence>
<comment type="similarity">
    <text evidence="2 11">Belongs to the ERD2 family.</text>
</comment>
<evidence type="ECO:0000256" key="8">
    <source>
        <dbReference type="ARBA" id="ARBA00022989"/>
    </source>
</evidence>
<feature type="transmembrane region" description="Helical" evidence="11">
    <location>
        <begin position="125"/>
        <end position="145"/>
    </location>
</feature>
<dbReference type="PROSITE" id="PS00951">
    <property type="entry name" value="ER_LUMEN_RECEPTOR_1"/>
    <property type="match status" value="1"/>
</dbReference>
<evidence type="ECO:0000256" key="6">
    <source>
        <dbReference type="ARBA" id="ARBA00022892"/>
    </source>
</evidence>
<keyword evidence="3 11" id="KW-0813">Transport</keyword>
<evidence type="ECO:0000256" key="2">
    <source>
        <dbReference type="ARBA" id="ARBA00010120"/>
    </source>
</evidence>
<dbReference type="PRINTS" id="PR00660">
    <property type="entry name" value="ERLUMENR"/>
</dbReference>
<evidence type="ECO:0000313" key="13">
    <source>
        <dbReference type="Proteomes" id="UP001377567"/>
    </source>
</evidence>
<evidence type="ECO:0000256" key="11">
    <source>
        <dbReference type="RuleBase" id="RU000634"/>
    </source>
</evidence>